<name>A0ABV4ACD2_9GAMM</name>
<reference evidence="2 3" key="1">
    <citation type="submission" date="2024-07" db="EMBL/GenBank/DDBJ databases">
        <authorList>
            <person name="Ren Q."/>
        </authorList>
    </citation>
    <scope>NUCLEOTIDE SEQUENCE [LARGE SCALE GENOMIC DNA]</scope>
    <source>
        <strain evidence="2 3">REN37</strain>
    </source>
</reference>
<proteinExistence type="predicted"/>
<evidence type="ECO:0000313" key="2">
    <source>
        <dbReference type="EMBL" id="MEY1660531.1"/>
    </source>
</evidence>
<dbReference type="Gene3D" id="2.40.230.20">
    <property type="entry name" value="Nucleoside-specific channel-forming protein, Tsx-like"/>
    <property type="match status" value="1"/>
</dbReference>
<organism evidence="2 3">
    <name type="scientific">Isoalcanivorax beigongshangi</name>
    <dbReference type="NCBI Taxonomy" id="3238810"/>
    <lineage>
        <taxon>Bacteria</taxon>
        <taxon>Pseudomonadati</taxon>
        <taxon>Pseudomonadota</taxon>
        <taxon>Gammaproteobacteria</taxon>
        <taxon>Oceanospirillales</taxon>
        <taxon>Alcanivoracaceae</taxon>
        <taxon>Isoalcanivorax</taxon>
    </lineage>
</organism>
<feature type="chain" id="PRO_5045532856" description="Nucleoside-specific outer membrane channel protein Tsx" evidence="1">
    <location>
        <begin position="29"/>
        <end position="262"/>
    </location>
</feature>
<evidence type="ECO:0000256" key="1">
    <source>
        <dbReference type="SAM" id="SignalP"/>
    </source>
</evidence>
<keyword evidence="1" id="KW-0732">Signal</keyword>
<evidence type="ECO:0008006" key="4">
    <source>
        <dbReference type="Google" id="ProtNLM"/>
    </source>
</evidence>
<feature type="signal peptide" evidence="1">
    <location>
        <begin position="1"/>
        <end position="28"/>
    </location>
</feature>
<protein>
    <recommendedName>
        <fullName evidence="4">Nucleoside-specific outer membrane channel protein Tsx</fullName>
    </recommendedName>
</protein>
<dbReference type="InterPro" id="IPR036777">
    <property type="entry name" value="Channel_Tsx-like_sf"/>
</dbReference>
<dbReference type="SUPFAM" id="SSF111364">
    <property type="entry name" value="Tsx-like channel"/>
    <property type="match status" value="1"/>
</dbReference>
<gene>
    <name evidence="2" type="ORF">AB5I84_00045</name>
</gene>
<dbReference type="RefSeq" id="WP_369453779.1">
    <property type="nucleotide sequence ID" value="NZ_JBGCUO010000001.1"/>
</dbReference>
<sequence length="262" mass="28991">MINYKRFGYAFTALAGSLALMWGGIAHAETFSSTNIQLFATNKAKADALNGTGTVDEDLTVFRAEHFGGWEYGDNYFSMDIYHGADVGGAGAGSFGGGAKQQSFFVYQPRLFLPGLKNIADGTGFMRNAYFTYRREQASYGSFYADNAGVSLDLAIPGVEFFEIDFMARKTNVDDGTEWMTRIVWLAPFKLGQVGAHFDGLVLVKSTDNFGTSVMAQADLLFDVWRQGRLQAGVRLEHAQYDDPQGGDYRRTSPYLMAKLYF</sequence>
<comment type="caution">
    <text evidence="2">The sequence shown here is derived from an EMBL/GenBank/DDBJ whole genome shotgun (WGS) entry which is preliminary data.</text>
</comment>
<keyword evidence="3" id="KW-1185">Reference proteome</keyword>
<evidence type="ECO:0000313" key="3">
    <source>
        <dbReference type="Proteomes" id="UP001562065"/>
    </source>
</evidence>
<dbReference type="EMBL" id="JBGCUO010000001">
    <property type="protein sequence ID" value="MEY1660531.1"/>
    <property type="molecule type" value="Genomic_DNA"/>
</dbReference>
<dbReference type="Proteomes" id="UP001562065">
    <property type="component" value="Unassembled WGS sequence"/>
</dbReference>
<accession>A0ABV4ACD2</accession>